<comment type="subcellular location">
    <subcellularLocation>
        <location evidence="1">Membrane</location>
        <topology evidence="1">Multi-pass membrane protein</topology>
    </subcellularLocation>
</comment>
<dbReference type="FunFam" id="1.20.1560.10:FF:000121">
    <property type="entry name" value="ABC transporter B family member 9"/>
    <property type="match status" value="1"/>
</dbReference>
<feature type="transmembrane region" description="Helical" evidence="9">
    <location>
        <begin position="64"/>
        <end position="86"/>
    </location>
</feature>
<evidence type="ECO:0000256" key="3">
    <source>
        <dbReference type="ARBA" id="ARBA00022692"/>
    </source>
</evidence>
<dbReference type="Pfam" id="PF00664">
    <property type="entry name" value="ABC_membrane"/>
    <property type="match status" value="2"/>
</dbReference>
<feature type="transmembrane region" description="Helical" evidence="9">
    <location>
        <begin position="902"/>
        <end position="921"/>
    </location>
</feature>
<accession>A0A914W206</accession>
<dbReference type="Gene3D" id="3.40.50.300">
    <property type="entry name" value="P-loop containing nucleotide triphosphate hydrolases"/>
    <property type="match status" value="2"/>
</dbReference>
<dbReference type="InterPro" id="IPR039421">
    <property type="entry name" value="Type_1_exporter"/>
</dbReference>
<dbReference type="GO" id="GO:0005743">
    <property type="term" value="C:mitochondrial inner membrane"/>
    <property type="evidence" value="ECO:0007669"/>
    <property type="project" value="TreeGrafter"/>
</dbReference>
<feature type="domain" description="ABC transmembrane type-1" evidence="11">
    <location>
        <begin position="67"/>
        <end position="404"/>
    </location>
</feature>
<dbReference type="InterPro" id="IPR017871">
    <property type="entry name" value="ABC_transporter-like_CS"/>
</dbReference>
<dbReference type="Gene3D" id="1.20.1560.10">
    <property type="entry name" value="ABC transporter type 1, transmembrane domain"/>
    <property type="match status" value="2"/>
</dbReference>
<evidence type="ECO:0000313" key="13">
    <source>
        <dbReference type="WBParaSite" id="PSAMB.scaffold2873size20772.g19434.t1"/>
    </source>
</evidence>
<feature type="region of interest" description="Disordered" evidence="8">
    <location>
        <begin position="685"/>
        <end position="732"/>
    </location>
</feature>
<evidence type="ECO:0000256" key="1">
    <source>
        <dbReference type="ARBA" id="ARBA00004141"/>
    </source>
</evidence>
<dbReference type="Proteomes" id="UP000887566">
    <property type="component" value="Unplaced"/>
</dbReference>
<proteinExistence type="inferred from homology"/>
<dbReference type="PROSITE" id="PS50893">
    <property type="entry name" value="ABC_TRANSPORTER_2"/>
    <property type="match status" value="2"/>
</dbReference>
<name>A0A914W206_9BILA</name>
<organism evidence="12 13">
    <name type="scientific">Plectus sambesii</name>
    <dbReference type="NCBI Taxonomy" id="2011161"/>
    <lineage>
        <taxon>Eukaryota</taxon>
        <taxon>Metazoa</taxon>
        <taxon>Ecdysozoa</taxon>
        <taxon>Nematoda</taxon>
        <taxon>Chromadorea</taxon>
        <taxon>Plectida</taxon>
        <taxon>Plectina</taxon>
        <taxon>Plectoidea</taxon>
        <taxon>Plectidae</taxon>
        <taxon>Plectus</taxon>
    </lineage>
</organism>
<evidence type="ECO:0000256" key="9">
    <source>
        <dbReference type="SAM" id="Phobius"/>
    </source>
</evidence>
<dbReference type="GO" id="GO:0090374">
    <property type="term" value="P:oligopeptide export from mitochondrion"/>
    <property type="evidence" value="ECO:0007669"/>
    <property type="project" value="TreeGrafter"/>
</dbReference>
<feature type="domain" description="ABC transmembrane type-1" evidence="11">
    <location>
        <begin position="783"/>
        <end position="1069"/>
    </location>
</feature>
<dbReference type="Pfam" id="PF00005">
    <property type="entry name" value="ABC_tran"/>
    <property type="match status" value="2"/>
</dbReference>
<dbReference type="CDD" id="cd18578">
    <property type="entry name" value="ABC_6TM_Pgp_ABCB1_D2_like"/>
    <property type="match status" value="1"/>
</dbReference>
<protein>
    <submittedName>
        <fullName evidence="13">Uncharacterized protein</fullName>
    </submittedName>
</protein>
<keyword evidence="12" id="KW-1185">Reference proteome</keyword>
<dbReference type="SUPFAM" id="SSF52540">
    <property type="entry name" value="P-loop containing nucleoside triphosphate hydrolases"/>
    <property type="match status" value="2"/>
</dbReference>
<keyword evidence="5" id="KW-0067">ATP-binding</keyword>
<feature type="transmembrane region" description="Helical" evidence="9">
    <location>
        <begin position="779"/>
        <end position="803"/>
    </location>
</feature>
<feature type="transmembrane region" description="Helical" evidence="9">
    <location>
        <begin position="1019"/>
        <end position="1038"/>
    </location>
</feature>
<feature type="transmembrane region" description="Helical" evidence="9">
    <location>
        <begin position="340"/>
        <end position="363"/>
    </location>
</feature>
<dbReference type="PROSITE" id="PS00211">
    <property type="entry name" value="ABC_TRANSPORTER_1"/>
    <property type="match status" value="2"/>
</dbReference>
<evidence type="ECO:0000256" key="4">
    <source>
        <dbReference type="ARBA" id="ARBA00022741"/>
    </source>
</evidence>
<dbReference type="GO" id="GO:0005524">
    <property type="term" value="F:ATP binding"/>
    <property type="evidence" value="ECO:0007669"/>
    <property type="project" value="UniProtKB-KW"/>
</dbReference>
<keyword evidence="3 9" id="KW-0812">Transmembrane</keyword>
<evidence type="ECO:0000313" key="12">
    <source>
        <dbReference type="Proteomes" id="UP000887566"/>
    </source>
</evidence>
<dbReference type="PANTHER" id="PTHR43394:SF27">
    <property type="entry name" value="ATP-DEPENDENT TRANSLOCASE ABCB1-LIKE"/>
    <property type="match status" value="1"/>
</dbReference>
<dbReference type="FunFam" id="3.40.50.300:FF:000916">
    <property type="entry name" value="ABC transporter B family member 9"/>
    <property type="match status" value="1"/>
</dbReference>
<dbReference type="GO" id="GO:0016887">
    <property type="term" value="F:ATP hydrolysis activity"/>
    <property type="evidence" value="ECO:0007669"/>
    <property type="project" value="InterPro"/>
</dbReference>
<dbReference type="InterPro" id="IPR003439">
    <property type="entry name" value="ABC_transporter-like_ATP-bd"/>
</dbReference>
<evidence type="ECO:0000259" key="11">
    <source>
        <dbReference type="PROSITE" id="PS50929"/>
    </source>
</evidence>
<comment type="similarity">
    <text evidence="2">Belongs to the ABC transporter superfamily. ABCB family. Multidrug resistance exporter (TC 3.A.1.201) subfamily.</text>
</comment>
<feature type="transmembrane region" description="Helical" evidence="9">
    <location>
        <begin position="237"/>
        <end position="255"/>
    </location>
</feature>
<feature type="domain" description="ABC transporter" evidence="10">
    <location>
        <begin position="439"/>
        <end position="675"/>
    </location>
</feature>
<feature type="transmembrane region" description="Helical" evidence="9">
    <location>
        <begin position="163"/>
        <end position="187"/>
    </location>
</feature>
<keyword evidence="4" id="KW-0547">Nucleotide-binding</keyword>
<feature type="transmembrane region" description="Helical" evidence="9">
    <location>
        <begin position="375"/>
        <end position="393"/>
    </location>
</feature>
<evidence type="ECO:0000256" key="8">
    <source>
        <dbReference type="SAM" id="MobiDB-lite"/>
    </source>
</evidence>
<dbReference type="InterPro" id="IPR003593">
    <property type="entry name" value="AAA+_ATPase"/>
</dbReference>
<dbReference type="SUPFAM" id="SSF90123">
    <property type="entry name" value="ABC transporter transmembrane region"/>
    <property type="match status" value="2"/>
</dbReference>
<evidence type="ECO:0000256" key="7">
    <source>
        <dbReference type="ARBA" id="ARBA00023136"/>
    </source>
</evidence>
<evidence type="ECO:0000256" key="5">
    <source>
        <dbReference type="ARBA" id="ARBA00022840"/>
    </source>
</evidence>
<dbReference type="PANTHER" id="PTHR43394">
    <property type="entry name" value="ATP-DEPENDENT PERMEASE MDL1, MITOCHONDRIAL"/>
    <property type="match status" value="1"/>
</dbReference>
<feature type="region of interest" description="Disordered" evidence="8">
    <location>
        <begin position="1"/>
        <end position="45"/>
    </location>
</feature>
<dbReference type="CDD" id="cd03249">
    <property type="entry name" value="ABC_MTABC3_MDL1_MDL2"/>
    <property type="match status" value="2"/>
</dbReference>
<evidence type="ECO:0000256" key="6">
    <source>
        <dbReference type="ARBA" id="ARBA00022989"/>
    </source>
</evidence>
<dbReference type="SMART" id="SM00382">
    <property type="entry name" value="AAA"/>
    <property type="match status" value="2"/>
</dbReference>
<sequence length="1346" mass="148677">MAVLNSDAVEDPKSFKPLLRNKAEDDEAGKETENQKKKREEKEVAANKRPIKDLFRYSSPCDKVLLIIGTLVAIVTGAGFPFFAILMGNMTDSFIKATMLQDMSKHTGTMPPTTTIGTTTMTLSTNTSATKGFCANDSAAYKNLDIDNYTWDTYSDEVIKYCLYYTALGTAVFTAATIQVCCFLVACENQINTIRRRFFKAVLHQDIAWFDKNQSGTLTTKLFDNLERIKEGVGDKVALLIQYISQFLAGFVIAFSYNWKLTLIMLSLSPLLVIMGAFITKRMAGASAKEAAIYAKAGGIAEEVLSCMRTVVSFNGQRRECDRYKTALDAGKKDGIVKSFYVGLGLFFTFVILFGSYGLAFWFGTNMVYDCELSGGTVLTVFFSVMLGSMALGSAGPQFAVIGTAQGAAGAIFDIIDRKPLIDSYDESGLKPATTRGHVQFENVHFSYPTRADVKVLNGISFDVQPGETVALVGSSGCGKSTIVSMLLRYYDVESGKVMIDGVPLSEYNLNHLRNLIAVVSQEPILFDCTIEDNIRFGRESVTQAEMLHACKMANADKFISQLPKGYQTIVGERGTQLSGGQKQRVAIARALVRDPRILLLDEATSALDAESEGIVQEALEKAAKGRTTIIIAHRLSTIRNADKIIAVKAGEIKEVGSHAELMDLHGLYYELVNAQVFTDAVDDVKEDQSKEDDDDRPIIDRQFSKMSGRSRVSSLSSEDGQGVVRPRSPTLTPEPVAAGAVVKVDPKNEQKRLKEELELEGASKSNILEILKYAKPEWCMIFFGVLLCIIQGSVFPAFSLMFTEVLKVFSKPHEELKREGHFWALMFVVLGFINGFATLGSSFFFGWSAERLTMRLRFKVFENVLRQDIAYFDHSSHSSGKICTRLATDAPNIKSAIDYRLGSVVSAGVSITAGIVIGFIYGWQMALLVLAIFPLSGVARSIQMKYQEGRHREDSKQLEEAGKTATEAIENVRTVQALTREHKFYQLFGSYLDQPFKTARQKAVIQGFSYGFANSINYFLYAAAFRFGLYLIIHNLMVPMDVMRVLFAISFTAGSLGMASAYFPEYMKAQFAAGILFKMLREQPKIDSFSTAGDKPKIVGNLEFKGIHFSYPSRATARILRGLDLKLDTGRTLALVGPSGCGKSTVVSLMERFYDPLDGLITVDNKDLKSINPQFMRAHIALVSQEPVLFDCSIRENIIYGMDEQSVNEEKIMEAARLSNIHKFISELPEGYETRVGAKGTQLSGGQKQRIAIARALVRDPKILLLDEATSALDTESEKIVQEALDRAREGRTCIIIAHRLSTVINADSIAVIKNGIVVEQGTHAELVAKRGAYFALTQKQNLHE</sequence>
<dbReference type="InterPro" id="IPR036640">
    <property type="entry name" value="ABC1_TM_sf"/>
</dbReference>
<dbReference type="PROSITE" id="PS50929">
    <property type="entry name" value="ABC_TM1F"/>
    <property type="match status" value="2"/>
</dbReference>
<reference evidence="13" key="1">
    <citation type="submission" date="2022-11" db="UniProtKB">
        <authorList>
            <consortium name="WormBaseParasite"/>
        </authorList>
    </citation>
    <scope>IDENTIFICATION</scope>
</reference>
<dbReference type="WBParaSite" id="PSAMB.scaffold2873size20772.g19434.t1">
    <property type="protein sequence ID" value="PSAMB.scaffold2873size20772.g19434.t1"/>
    <property type="gene ID" value="PSAMB.scaffold2873size20772.g19434"/>
</dbReference>
<feature type="compositionally biased region" description="Basic and acidic residues" evidence="8">
    <location>
        <begin position="29"/>
        <end position="45"/>
    </location>
</feature>
<feature type="transmembrane region" description="Helical" evidence="9">
    <location>
        <begin position="1044"/>
        <end position="1064"/>
    </location>
</feature>
<dbReference type="GO" id="GO:0015421">
    <property type="term" value="F:ABC-type oligopeptide transporter activity"/>
    <property type="evidence" value="ECO:0007669"/>
    <property type="project" value="TreeGrafter"/>
</dbReference>
<dbReference type="InterPro" id="IPR027417">
    <property type="entry name" value="P-loop_NTPase"/>
</dbReference>
<keyword evidence="6 9" id="KW-1133">Transmembrane helix</keyword>
<evidence type="ECO:0000256" key="2">
    <source>
        <dbReference type="ARBA" id="ARBA00007577"/>
    </source>
</evidence>
<dbReference type="InterPro" id="IPR011527">
    <property type="entry name" value="ABC1_TM_dom"/>
</dbReference>
<feature type="compositionally biased region" description="Low complexity" evidence="8">
    <location>
        <begin position="705"/>
        <end position="718"/>
    </location>
</feature>
<dbReference type="FunFam" id="3.40.50.300:FF:002283">
    <property type="entry name" value="p-GlycoProtein related"/>
    <property type="match status" value="1"/>
</dbReference>
<feature type="transmembrane region" description="Helical" evidence="9">
    <location>
        <begin position="261"/>
        <end position="279"/>
    </location>
</feature>
<feature type="domain" description="ABC transporter" evidence="10">
    <location>
        <begin position="1103"/>
        <end position="1341"/>
    </location>
</feature>
<dbReference type="CDD" id="cd18577">
    <property type="entry name" value="ABC_6TM_Pgp_ABCB1_D1_like"/>
    <property type="match status" value="1"/>
</dbReference>
<evidence type="ECO:0000259" key="10">
    <source>
        <dbReference type="PROSITE" id="PS50893"/>
    </source>
</evidence>
<keyword evidence="7 9" id="KW-0472">Membrane</keyword>
<feature type="transmembrane region" description="Helical" evidence="9">
    <location>
        <begin position="823"/>
        <end position="848"/>
    </location>
</feature>